<reference evidence="3" key="1">
    <citation type="journal article" date="2019" name="Int. J. Syst. Evol. Microbiol.">
        <title>The Global Catalogue of Microorganisms (GCM) 10K type strain sequencing project: providing services to taxonomists for standard genome sequencing and annotation.</title>
        <authorList>
            <consortium name="The Broad Institute Genomics Platform"/>
            <consortium name="The Broad Institute Genome Sequencing Center for Infectious Disease"/>
            <person name="Wu L."/>
            <person name="Ma J."/>
        </authorList>
    </citation>
    <scope>NUCLEOTIDE SEQUENCE [LARGE SCALE GENOMIC DNA]</scope>
    <source>
        <strain evidence="3">JCM 18514</strain>
    </source>
</reference>
<protein>
    <recommendedName>
        <fullName evidence="4">Molybdenum ABC transporter permease</fullName>
    </recommendedName>
</protein>
<accession>A0ABP9SR49</accession>
<sequence>MSDEVLFGLFAIGISIVGYILIRLVRGVVVKGYSRTFPDRDAGRFRRIQEIGGVIFPGVIFLIGLGFLIFGLAGGKVGRG</sequence>
<name>A0ABP9SR49_9MICC</name>
<evidence type="ECO:0000313" key="2">
    <source>
        <dbReference type="EMBL" id="GAA5199921.1"/>
    </source>
</evidence>
<feature type="transmembrane region" description="Helical" evidence="1">
    <location>
        <begin position="51"/>
        <end position="73"/>
    </location>
</feature>
<keyword evidence="1" id="KW-0812">Transmembrane</keyword>
<evidence type="ECO:0000256" key="1">
    <source>
        <dbReference type="SAM" id="Phobius"/>
    </source>
</evidence>
<evidence type="ECO:0000313" key="3">
    <source>
        <dbReference type="Proteomes" id="UP001500200"/>
    </source>
</evidence>
<keyword evidence="1" id="KW-1133">Transmembrane helix</keyword>
<keyword evidence="3" id="KW-1185">Reference proteome</keyword>
<comment type="caution">
    <text evidence="2">The sequence shown here is derived from an EMBL/GenBank/DDBJ whole genome shotgun (WGS) entry which is preliminary data.</text>
</comment>
<organism evidence="2 3">
    <name type="scientific">Arthrobacter gyeryongensis</name>
    <dbReference type="NCBI Taxonomy" id="1650592"/>
    <lineage>
        <taxon>Bacteria</taxon>
        <taxon>Bacillati</taxon>
        <taxon>Actinomycetota</taxon>
        <taxon>Actinomycetes</taxon>
        <taxon>Micrococcales</taxon>
        <taxon>Micrococcaceae</taxon>
        <taxon>Arthrobacter</taxon>
    </lineage>
</organism>
<keyword evidence="1" id="KW-0472">Membrane</keyword>
<proteinExistence type="predicted"/>
<dbReference type="Proteomes" id="UP001500200">
    <property type="component" value="Unassembled WGS sequence"/>
</dbReference>
<gene>
    <name evidence="2" type="ORF">GCM10023346_40830</name>
</gene>
<feature type="transmembrane region" description="Helical" evidence="1">
    <location>
        <begin position="6"/>
        <end position="30"/>
    </location>
</feature>
<dbReference type="EMBL" id="BAABKK010000030">
    <property type="protein sequence ID" value="GAA5199921.1"/>
    <property type="molecule type" value="Genomic_DNA"/>
</dbReference>
<dbReference type="RefSeq" id="WP_345452167.1">
    <property type="nucleotide sequence ID" value="NZ_BAABKK010000030.1"/>
</dbReference>
<evidence type="ECO:0008006" key="4">
    <source>
        <dbReference type="Google" id="ProtNLM"/>
    </source>
</evidence>